<keyword evidence="1" id="KW-0808">Transferase</keyword>
<dbReference type="Gene3D" id="1.20.5.1930">
    <property type="match status" value="1"/>
</dbReference>
<keyword evidence="4" id="KW-0812">Transmembrane</keyword>
<feature type="transmembrane region" description="Helical" evidence="4">
    <location>
        <begin position="144"/>
        <end position="164"/>
    </location>
</feature>
<feature type="transmembrane region" description="Helical" evidence="4">
    <location>
        <begin position="97"/>
        <end position="113"/>
    </location>
</feature>
<dbReference type="Gene3D" id="3.30.565.10">
    <property type="entry name" value="Histidine kinase-like ATPase, C-terminal domain"/>
    <property type="match status" value="1"/>
</dbReference>
<keyword evidence="8" id="KW-1185">Reference proteome</keyword>
<dbReference type="InterPro" id="IPR003594">
    <property type="entry name" value="HATPase_dom"/>
</dbReference>
<dbReference type="PANTHER" id="PTHR24421">
    <property type="entry name" value="NITRATE/NITRITE SENSOR PROTEIN NARX-RELATED"/>
    <property type="match status" value="1"/>
</dbReference>
<reference evidence="7 8" key="1">
    <citation type="submission" date="2020-04" db="EMBL/GenBank/DDBJ databases">
        <title>CFH 90308 Microbacterium sp.</title>
        <authorList>
            <person name="Nie G."/>
            <person name="Ming H."/>
            <person name="Xia T."/>
        </authorList>
    </citation>
    <scope>NUCLEOTIDE SEQUENCE [LARGE SCALE GENOMIC DNA]</scope>
    <source>
        <strain evidence="7 8">CFH 90308</strain>
    </source>
</reference>
<evidence type="ECO:0000256" key="2">
    <source>
        <dbReference type="ARBA" id="ARBA00022777"/>
    </source>
</evidence>
<feature type="domain" description="Histidine kinase/HSP90-like ATPase" evidence="5">
    <location>
        <begin position="297"/>
        <end position="380"/>
    </location>
</feature>
<dbReference type="SUPFAM" id="SSF55874">
    <property type="entry name" value="ATPase domain of HSP90 chaperone/DNA topoisomerase II/histidine kinase"/>
    <property type="match status" value="1"/>
</dbReference>
<feature type="domain" description="Signal transduction histidine kinase subgroup 3 dimerisation and phosphoacceptor" evidence="6">
    <location>
        <begin position="196"/>
        <end position="259"/>
    </location>
</feature>
<dbReference type="RefSeq" id="WP_168911678.1">
    <property type="nucleotide sequence ID" value="NZ_JABACI010000001.1"/>
</dbReference>
<feature type="transmembrane region" description="Helical" evidence="4">
    <location>
        <begin position="46"/>
        <end position="66"/>
    </location>
</feature>
<protein>
    <submittedName>
        <fullName evidence="7">Sensor histidine kinase</fullName>
    </submittedName>
</protein>
<organism evidence="7 8">
    <name type="scientific">Microbacterium salsuginis</name>
    <dbReference type="NCBI Taxonomy" id="2722803"/>
    <lineage>
        <taxon>Bacteria</taxon>
        <taxon>Bacillati</taxon>
        <taxon>Actinomycetota</taxon>
        <taxon>Actinomycetes</taxon>
        <taxon>Micrococcales</taxon>
        <taxon>Microbacteriaceae</taxon>
        <taxon>Microbacterium</taxon>
    </lineage>
</organism>
<sequence>MVPARRARWTTQRKLAWASIACADVPAIIVLLESTLTDFAGPTLPWVWWSAFVLFILTLMLVHGILPRSNRVPVNALLVALIALAVTLVAFYPEQGWNALLFVVTAAAISFFWDLRTVIVVAAAQTATVGAMFASAGWPLADVLMGIFAYANFQAFGVLIVFALRSEAHARSELAVTNAELRSTAALLEMTSREAERLRIARDLHDLAGHHLTALSLELEVLMHLVREGAEREHVEKARRIARDLLASVGVAVSEMREAPNSIEPALRSLTDQIAALDVSILVHENEPIRDEHAVIVIRCVQEAITNSMRHSDATRLDVVVDAEARGIRVSIVDDGSGSADVVRGNGLNGMAERFEGVGGTLEVGSPAGGGFRIVGTIPLIVQPPAARQSADASP</sequence>
<keyword evidence="4" id="KW-0472">Membrane</keyword>
<feature type="transmembrane region" description="Helical" evidence="4">
    <location>
        <begin position="15"/>
        <end position="34"/>
    </location>
</feature>
<dbReference type="Proteomes" id="UP001429745">
    <property type="component" value="Unassembled WGS sequence"/>
</dbReference>
<dbReference type="Pfam" id="PF02518">
    <property type="entry name" value="HATPase_c"/>
    <property type="match status" value="1"/>
</dbReference>
<dbReference type="EMBL" id="JABACI010000001">
    <property type="protein sequence ID" value="NLP83246.1"/>
    <property type="molecule type" value="Genomic_DNA"/>
</dbReference>
<dbReference type="InterPro" id="IPR036890">
    <property type="entry name" value="HATPase_C_sf"/>
</dbReference>
<dbReference type="Pfam" id="PF07730">
    <property type="entry name" value="HisKA_3"/>
    <property type="match status" value="1"/>
</dbReference>
<evidence type="ECO:0000313" key="7">
    <source>
        <dbReference type="EMBL" id="NLP83246.1"/>
    </source>
</evidence>
<keyword evidence="2 7" id="KW-0418">Kinase</keyword>
<evidence type="ECO:0000256" key="4">
    <source>
        <dbReference type="SAM" id="Phobius"/>
    </source>
</evidence>
<evidence type="ECO:0000259" key="6">
    <source>
        <dbReference type="Pfam" id="PF07730"/>
    </source>
</evidence>
<dbReference type="InterPro" id="IPR050482">
    <property type="entry name" value="Sensor_HK_TwoCompSys"/>
</dbReference>
<dbReference type="PANTHER" id="PTHR24421:SF59">
    <property type="entry name" value="OXYGEN SENSOR HISTIDINE KINASE NREB"/>
    <property type="match status" value="1"/>
</dbReference>
<evidence type="ECO:0000256" key="3">
    <source>
        <dbReference type="ARBA" id="ARBA00023012"/>
    </source>
</evidence>
<accession>A0ABX1K8A4</accession>
<feature type="transmembrane region" description="Helical" evidence="4">
    <location>
        <begin position="73"/>
        <end position="91"/>
    </location>
</feature>
<keyword evidence="4" id="KW-1133">Transmembrane helix</keyword>
<evidence type="ECO:0000259" key="5">
    <source>
        <dbReference type="Pfam" id="PF02518"/>
    </source>
</evidence>
<feature type="transmembrane region" description="Helical" evidence="4">
    <location>
        <begin position="118"/>
        <end position="138"/>
    </location>
</feature>
<evidence type="ECO:0000313" key="8">
    <source>
        <dbReference type="Proteomes" id="UP001429745"/>
    </source>
</evidence>
<comment type="caution">
    <text evidence="7">The sequence shown here is derived from an EMBL/GenBank/DDBJ whole genome shotgun (WGS) entry which is preliminary data.</text>
</comment>
<dbReference type="CDD" id="cd16917">
    <property type="entry name" value="HATPase_UhpB-NarQ-NarX-like"/>
    <property type="match status" value="1"/>
</dbReference>
<evidence type="ECO:0000256" key="1">
    <source>
        <dbReference type="ARBA" id="ARBA00022679"/>
    </source>
</evidence>
<gene>
    <name evidence="7" type="ORF">HF576_05255</name>
</gene>
<dbReference type="GO" id="GO:0016301">
    <property type="term" value="F:kinase activity"/>
    <property type="evidence" value="ECO:0007669"/>
    <property type="project" value="UniProtKB-KW"/>
</dbReference>
<name>A0ABX1K8A4_9MICO</name>
<keyword evidence="3" id="KW-0902">Two-component regulatory system</keyword>
<proteinExistence type="predicted"/>
<dbReference type="InterPro" id="IPR011712">
    <property type="entry name" value="Sig_transdc_His_kin_sub3_dim/P"/>
</dbReference>